<feature type="transmembrane region" description="Helical" evidence="2">
    <location>
        <begin position="432"/>
        <end position="453"/>
    </location>
</feature>
<keyword evidence="6" id="KW-1185">Reference proteome</keyword>
<feature type="transmembrane region" description="Helical" evidence="2">
    <location>
        <begin position="102"/>
        <end position="118"/>
    </location>
</feature>
<feature type="transmembrane region" description="Helical" evidence="2">
    <location>
        <begin position="62"/>
        <end position="82"/>
    </location>
</feature>
<comment type="caution">
    <text evidence="5">The sequence shown here is derived from an EMBL/GenBank/DDBJ whole genome shotgun (WGS) entry which is preliminary data.</text>
</comment>
<keyword evidence="2" id="KW-0812">Transmembrane</keyword>
<dbReference type="EMBL" id="JACZDF010000007">
    <property type="protein sequence ID" value="MBD9700133.1"/>
    <property type="molecule type" value="Genomic_DNA"/>
</dbReference>
<dbReference type="Proteomes" id="UP000642107">
    <property type="component" value="Unassembled WGS sequence"/>
</dbReference>
<keyword evidence="2" id="KW-1133">Transmembrane helix</keyword>
<evidence type="ECO:0000256" key="1">
    <source>
        <dbReference type="SAM" id="MobiDB-lite"/>
    </source>
</evidence>
<proteinExistence type="predicted"/>
<feature type="region of interest" description="Disordered" evidence="1">
    <location>
        <begin position="1"/>
        <end position="30"/>
    </location>
</feature>
<dbReference type="Pfam" id="PF25592">
    <property type="entry name" value="DUF7937"/>
    <property type="match status" value="1"/>
</dbReference>
<name>A0ABR9DSS2_9MICO</name>
<feature type="transmembrane region" description="Helical" evidence="2">
    <location>
        <begin position="37"/>
        <end position="56"/>
    </location>
</feature>
<feature type="transmembrane region" description="Helical" evidence="2">
    <location>
        <begin position="399"/>
        <end position="420"/>
    </location>
</feature>
<feature type="transmembrane region" description="Helical" evidence="2">
    <location>
        <begin position="366"/>
        <end position="387"/>
    </location>
</feature>
<feature type="transmembrane region" description="Helical" evidence="2">
    <location>
        <begin position="326"/>
        <end position="346"/>
    </location>
</feature>
<dbReference type="InterPro" id="IPR057893">
    <property type="entry name" value="LRV_2"/>
</dbReference>
<evidence type="ECO:0000256" key="2">
    <source>
        <dbReference type="SAM" id="Phobius"/>
    </source>
</evidence>
<gene>
    <name evidence="5" type="ORF">IGS67_11625</name>
</gene>
<sequence>MDENVGGTPLGDTTESAPAENTAPRGRFDDITDGDHVRDLLGVLALVLALQLPWSAAGGATAVPWALASLLLLVVPLALPYLARLGALPAAWTVHSTRRARVLLALPAVGSAVAQIVLDSLRVGGNEGVGPAVGIALTAAALAAVPRVSELGPLALDAAATRSWRGTTVVLGLLAVLAPVAWLAVIVVERLQVPESIRKIDDLTSVIVVLTLVTVLVVGALVAPAVLAAFSRTALWRRAAVVVASTWAAALFASGGRVGSEPLESVRTFVTAADGRETYIVGAAVLGYGLFLVGAVAVLATSPAVVRAAKDEGDPAIGWFVTARGLLSLTAVLAGVLAVATLVVAIDDRTPPHGSFLLGNASPGLASLIPGAVVALIVAGVALKVRSMLVGRPADARRPALAASVALVGLGIVLVVVARLDEVSAFVPSQHVALLTLVVGVGLPVAVIACLTLPATVRAHVEANPATPRAGGTASAYVWHPRVAPLAQAPSAPSAPAPSAPSAPAAPAGYGAPFGSAGDVAPAQPLSYEAPAAPVAFGASVESGAPATHAEPAVTAEHVTAEHVVAGPAGAQHGAAAPYAGAADTVTDATSSAEAGVPAGEQVTEVLRLDQSDASGAELPAMTATVGAGDDRTQRTEAGFTWAEACDPQTPATTLAQIAQDAPTLRAALALNPSTYPALLDWLGQLGDAEINEALGSRSS</sequence>
<feature type="domain" description="Leucine rich repeat variant" evidence="3">
    <location>
        <begin position="640"/>
        <end position="698"/>
    </location>
</feature>
<keyword evidence="2" id="KW-0472">Membrane</keyword>
<organism evidence="5 6">
    <name type="scientific">Flavimobilis rhizosphaerae</name>
    <dbReference type="NCBI Taxonomy" id="2775421"/>
    <lineage>
        <taxon>Bacteria</taxon>
        <taxon>Bacillati</taxon>
        <taxon>Actinomycetota</taxon>
        <taxon>Actinomycetes</taxon>
        <taxon>Micrococcales</taxon>
        <taxon>Jonesiaceae</taxon>
        <taxon>Flavimobilis</taxon>
    </lineage>
</organism>
<evidence type="ECO:0000313" key="5">
    <source>
        <dbReference type="EMBL" id="MBD9700133.1"/>
    </source>
</evidence>
<feature type="transmembrane region" description="Helical" evidence="2">
    <location>
        <begin position="169"/>
        <end position="187"/>
    </location>
</feature>
<protein>
    <submittedName>
        <fullName evidence="5">Uncharacterized protein</fullName>
    </submittedName>
</protein>
<feature type="transmembrane region" description="Helical" evidence="2">
    <location>
        <begin position="207"/>
        <end position="227"/>
    </location>
</feature>
<dbReference type="RefSeq" id="WP_192281612.1">
    <property type="nucleotide sequence ID" value="NZ_JACZDF010000007.1"/>
</dbReference>
<feature type="transmembrane region" description="Helical" evidence="2">
    <location>
        <begin position="130"/>
        <end position="148"/>
    </location>
</feature>
<dbReference type="Pfam" id="PF25591">
    <property type="entry name" value="LRV_2"/>
    <property type="match status" value="1"/>
</dbReference>
<feature type="transmembrane region" description="Helical" evidence="2">
    <location>
        <begin position="279"/>
        <end position="306"/>
    </location>
</feature>
<evidence type="ECO:0000259" key="3">
    <source>
        <dbReference type="Pfam" id="PF25591"/>
    </source>
</evidence>
<reference evidence="5 6" key="1">
    <citation type="submission" date="2020-09" db="EMBL/GenBank/DDBJ databases">
        <title>Flavimobilis rhizosphaerae sp. nov., isolated from rhizosphere soil of Spartina alterniflora.</title>
        <authorList>
            <person name="Hanqin C."/>
        </authorList>
    </citation>
    <scope>NUCLEOTIDE SEQUENCE [LARGE SCALE GENOMIC DNA]</scope>
    <source>
        <strain evidence="5 6">GY 10621</strain>
    </source>
</reference>
<evidence type="ECO:0000313" key="6">
    <source>
        <dbReference type="Proteomes" id="UP000642107"/>
    </source>
</evidence>
<evidence type="ECO:0000259" key="4">
    <source>
        <dbReference type="Pfam" id="PF25592"/>
    </source>
</evidence>
<dbReference type="InterPro" id="IPR057697">
    <property type="entry name" value="DUF7937"/>
</dbReference>
<feature type="transmembrane region" description="Helical" evidence="2">
    <location>
        <begin position="239"/>
        <end position="259"/>
    </location>
</feature>
<accession>A0ABR9DSS2</accession>
<feature type="domain" description="DUF7937" evidence="4">
    <location>
        <begin position="35"/>
        <end position="460"/>
    </location>
</feature>